<dbReference type="SMART" id="SM00267">
    <property type="entry name" value="GGDEF"/>
    <property type="match status" value="1"/>
</dbReference>
<dbReference type="Gene3D" id="3.30.70.270">
    <property type="match status" value="1"/>
</dbReference>
<proteinExistence type="predicted"/>
<dbReference type="InterPro" id="IPR029787">
    <property type="entry name" value="Nucleotide_cyclase"/>
</dbReference>
<evidence type="ECO:0000259" key="1">
    <source>
        <dbReference type="PROSITE" id="PS50883"/>
    </source>
</evidence>
<dbReference type="InterPro" id="IPR043128">
    <property type="entry name" value="Rev_trsase/Diguanyl_cyclase"/>
</dbReference>
<dbReference type="SMART" id="SM01204">
    <property type="entry name" value="FIST_C"/>
    <property type="match status" value="1"/>
</dbReference>
<dbReference type="RefSeq" id="WP_038190182.1">
    <property type="nucleotide sequence ID" value="NZ_JRWP01000009.1"/>
</dbReference>
<dbReference type="Gene3D" id="3.20.20.450">
    <property type="entry name" value="EAL domain"/>
    <property type="match status" value="1"/>
</dbReference>
<dbReference type="SUPFAM" id="SSF141868">
    <property type="entry name" value="EAL domain-like"/>
    <property type="match status" value="1"/>
</dbReference>
<dbReference type="InterPro" id="IPR019494">
    <property type="entry name" value="FIST_C"/>
</dbReference>
<sequence length="825" mass="93522">MRTYSALVFDNQQLMTFINQLPKGLGSSNLVQILSTQPATIASRYAAYIKQVLPDSEVIGHSTRHVVYESQIHHGGTLICVAQFEHTQFSSFSLDLNDDPEQDACTVIEQLAINQKSKAIISFSHVTNSWDYNLYQALGKRCDVPICGGLAASVNGRKEWLLHGVKTYHKGAVFVALHSEVLQIWRNAFSEWNTIGSPLCATSVSGSILHTINHKPAHEVYRDRLADGRELSLEQMLSFPLQLTNQQICIPTAIYPDGSIEFDKPIELGDELQLCYNHPSLTLEQVGHDVRNLAQFNPQAIFIYNCESRLEFIEGMSEIKPFDKFESCNGSYCMGELFREKHQDVLHHSMTYLALSEDSRRPPIDLSEQTESYPISPLFHLIRYSIEELDEVRLEMERKLAAQTEKLINSYRLDKRTGLKNRVALQEALKVVAPDEHVITLKLSNFHQVNEKYGYQVADELISDLSDHFVDRLSSRHGSEMVKSLYYIGTAEWAIVFHSQQPSDLIKQEFSQFADQIEHINFEPYGLPDVDYLSVSIIGGIASVADFPDVTGDELLLKAIDARRRGKERNTHFMNARDCGTTMEEHQDRLGLMGSVSRAILNQRIITYSQPIFAAYSREQISQECLVRIEDDGEIISPGRFLPIIEGTHLYTRLSRYMMTSTLDFMANKQESFSINLSPQDMLSDRTLSILEQAVRKLNDPSRLGIEVLESEQIKDFARMAEVCGHFKKMGVRILVDDFGSGYSNIDEIIRLEPDVIKLDGSLIKTIDVDNKQRQITGQLVQLCQVLNAKTVAEFVHNPKVCQIAEDLGVDYLQGFHLAEPTRLF</sequence>
<dbReference type="InterPro" id="IPR035919">
    <property type="entry name" value="EAL_sf"/>
</dbReference>
<dbReference type="STRING" id="379097.SE23_19590"/>
<gene>
    <name evidence="2" type="ORF">NM06_08880</name>
</gene>
<dbReference type="AlphaFoldDB" id="A0A0A5HU20"/>
<dbReference type="CDD" id="cd01948">
    <property type="entry name" value="EAL"/>
    <property type="match status" value="1"/>
</dbReference>
<dbReference type="Pfam" id="PF00990">
    <property type="entry name" value="GGDEF"/>
    <property type="match status" value="1"/>
</dbReference>
<dbReference type="PROSITE" id="PS50883">
    <property type="entry name" value="EAL"/>
    <property type="match status" value="1"/>
</dbReference>
<dbReference type="SMART" id="SM00897">
    <property type="entry name" value="FIST"/>
    <property type="match status" value="1"/>
</dbReference>
<evidence type="ECO:0000313" key="2">
    <source>
        <dbReference type="EMBL" id="KGY09027.1"/>
    </source>
</evidence>
<dbReference type="OrthoDB" id="5894408at2"/>
<dbReference type="Pfam" id="PF10442">
    <property type="entry name" value="FIST_C"/>
    <property type="match status" value="1"/>
</dbReference>
<organism evidence="2 3">
    <name type="scientific">Photobacterium sp. (strain ATCC 43367)</name>
    <dbReference type="NCBI Taxonomy" id="379097"/>
    <lineage>
        <taxon>Bacteria</taxon>
        <taxon>Pseudomonadati</taxon>
        <taxon>Pseudomonadota</taxon>
        <taxon>Gammaproteobacteria</taxon>
        <taxon>Vibrionales</taxon>
        <taxon>Vibrionaceae</taxon>
        <taxon>Vibrio</taxon>
        <taxon>Vibrio oreintalis group</taxon>
    </lineage>
</organism>
<dbReference type="SUPFAM" id="SSF55073">
    <property type="entry name" value="Nucleotide cyclase"/>
    <property type="match status" value="1"/>
</dbReference>
<feature type="domain" description="EAL" evidence="1">
    <location>
        <begin position="589"/>
        <end position="825"/>
    </location>
</feature>
<evidence type="ECO:0000313" key="3">
    <source>
        <dbReference type="Proteomes" id="UP000030451"/>
    </source>
</evidence>
<dbReference type="PANTHER" id="PTHR33121">
    <property type="entry name" value="CYCLIC DI-GMP PHOSPHODIESTERASE PDEF"/>
    <property type="match status" value="1"/>
</dbReference>
<dbReference type="EMBL" id="JRWP01000009">
    <property type="protein sequence ID" value="KGY09027.1"/>
    <property type="molecule type" value="Genomic_DNA"/>
</dbReference>
<dbReference type="SMART" id="SM00052">
    <property type="entry name" value="EAL"/>
    <property type="match status" value="1"/>
</dbReference>
<dbReference type="GO" id="GO:0071111">
    <property type="term" value="F:cyclic-guanylate-specific phosphodiesterase activity"/>
    <property type="evidence" value="ECO:0007669"/>
    <property type="project" value="InterPro"/>
</dbReference>
<dbReference type="InterPro" id="IPR013702">
    <property type="entry name" value="FIST_domain_N"/>
</dbReference>
<comment type="caution">
    <text evidence="2">The sequence shown here is derived from an EMBL/GenBank/DDBJ whole genome shotgun (WGS) entry which is preliminary data.</text>
</comment>
<dbReference type="PANTHER" id="PTHR33121:SF79">
    <property type="entry name" value="CYCLIC DI-GMP PHOSPHODIESTERASE PDED-RELATED"/>
    <property type="match status" value="1"/>
</dbReference>
<dbReference type="Proteomes" id="UP000030451">
    <property type="component" value="Unassembled WGS sequence"/>
</dbReference>
<name>A0A0A5HU20_PHOS4</name>
<dbReference type="InterPro" id="IPR001633">
    <property type="entry name" value="EAL_dom"/>
</dbReference>
<dbReference type="Pfam" id="PF08495">
    <property type="entry name" value="FIST"/>
    <property type="match status" value="1"/>
</dbReference>
<dbReference type="InterPro" id="IPR050706">
    <property type="entry name" value="Cyclic-di-GMP_PDE-like"/>
</dbReference>
<dbReference type="InterPro" id="IPR000160">
    <property type="entry name" value="GGDEF_dom"/>
</dbReference>
<reference evidence="2 3" key="1">
    <citation type="submission" date="2014-10" db="EMBL/GenBank/DDBJ databases">
        <title>Genome sequencing of Vibrio sinaloensis T08.</title>
        <authorList>
            <person name="Chan K.-G."/>
            <person name="Mohamad N.I."/>
        </authorList>
    </citation>
    <scope>NUCLEOTIDE SEQUENCE [LARGE SCALE GENOMIC DNA]</scope>
    <source>
        <strain evidence="2 3">T08</strain>
    </source>
</reference>
<accession>A0A0A5HU20</accession>
<dbReference type="Pfam" id="PF00563">
    <property type="entry name" value="EAL"/>
    <property type="match status" value="1"/>
</dbReference>
<protein>
    <submittedName>
        <fullName evidence="2">Diguanylate cyclase</fullName>
    </submittedName>
</protein>